<dbReference type="Pfam" id="PF02630">
    <property type="entry name" value="SCO1-SenC"/>
    <property type="match status" value="1"/>
</dbReference>
<protein>
    <submittedName>
        <fullName evidence="5">Cytochrome c oxidase assembly protein</fullName>
    </submittedName>
</protein>
<comment type="caution">
    <text evidence="5">The sequence shown here is derived from an EMBL/GenBank/DDBJ whole genome shotgun (WGS) entry which is preliminary data.</text>
</comment>
<accession>A0A918K5M8</accession>
<keyword evidence="6" id="KW-1185">Reference proteome</keyword>
<dbReference type="EMBL" id="BMXR01000003">
    <property type="protein sequence ID" value="GGX48325.1"/>
    <property type="molecule type" value="Genomic_DNA"/>
</dbReference>
<feature type="binding site" evidence="2">
    <location>
        <position position="96"/>
    </location>
    <ligand>
        <name>Cu cation</name>
        <dbReference type="ChEBI" id="CHEBI:23378"/>
    </ligand>
</feature>
<evidence type="ECO:0000256" key="2">
    <source>
        <dbReference type="PIRSR" id="PIRSR603782-1"/>
    </source>
</evidence>
<keyword evidence="2" id="KW-0479">Metal-binding</keyword>
<keyword evidence="4" id="KW-0812">Transmembrane</keyword>
<dbReference type="InterPro" id="IPR036249">
    <property type="entry name" value="Thioredoxin-like_sf"/>
</dbReference>
<evidence type="ECO:0000313" key="5">
    <source>
        <dbReference type="EMBL" id="GGX48325.1"/>
    </source>
</evidence>
<feature type="binding site" evidence="2">
    <location>
        <position position="100"/>
    </location>
    <ligand>
        <name>Cu cation</name>
        <dbReference type="ChEBI" id="CHEBI:23378"/>
    </ligand>
</feature>
<name>A0A918K5M8_9GAMM</name>
<dbReference type="AlphaFoldDB" id="A0A918K5M8"/>
<dbReference type="CDD" id="cd02968">
    <property type="entry name" value="SCO"/>
    <property type="match status" value="1"/>
</dbReference>
<sequence>MTGHTATDPTRQQQRRILITVVALIGIVLALFVGVMIRTLLATPDLKAELETRSALYFDPPRSVPAVDLVNHHGEAFNTANFDGRWQLINFGYTHCPDICPTNMMDMAKANEFLAAEGLADQTQMWMITVDPARDTPEKLADYVPFFDDSFIGLTGDIDELQPLAQQLNTVFYSEGSGDVNEAYTVAHSDNMAILNPDGEYVALLRPPHRPKQIAEVLSLLIQYAD</sequence>
<keyword evidence="2" id="KW-0186">Copper</keyword>
<keyword evidence="4" id="KW-0472">Membrane</keyword>
<reference evidence="5" key="2">
    <citation type="submission" date="2020-09" db="EMBL/GenBank/DDBJ databases">
        <authorList>
            <person name="Sun Q."/>
            <person name="Kim S."/>
        </authorList>
    </citation>
    <scope>NUCLEOTIDE SEQUENCE</scope>
    <source>
        <strain evidence="5">KCTC 22169</strain>
    </source>
</reference>
<dbReference type="SUPFAM" id="SSF52833">
    <property type="entry name" value="Thioredoxin-like"/>
    <property type="match status" value="1"/>
</dbReference>
<gene>
    <name evidence="5" type="primary">senC</name>
    <name evidence="5" type="ORF">GCM10007392_14080</name>
</gene>
<dbReference type="Gene3D" id="3.40.30.10">
    <property type="entry name" value="Glutaredoxin"/>
    <property type="match status" value="1"/>
</dbReference>
<keyword evidence="3" id="KW-1015">Disulfide bond</keyword>
<dbReference type="Proteomes" id="UP000626148">
    <property type="component" value="Unassembled WGS sequence"/>
</dbReference>
<dbReference type="PANTHER" id="PTHR12151">
    <property type="entry name" value="ELECTRON TRANSPORT PROTIN SCO1/SENC FAMILY MEMBER"/>
    <property type="match status" value="1"/>
</dbReference>
<keyword evidence="4" id="KW-1133">Transmembrane helix</keyword>
<proteinExistence type="inferred from homology"/>
<evidence type="ECO:0000256" key="4">
    <source>
        <dbReference type="SAM" id="Phobius"/>
    </source>
</evidence>
<feature type="disulfide bond" description="Redox-active" evidence="3">
    <location>
        <begin position="96"/>
        <end position="100"/>
    </location>
</feature>
<feature type="binding site" evidence="2">
    <location>
        <position position="188"/>
    </location>
    <ligand>
        <name>Cu cation</name>
        <dbReference type="ChEBI" id="CHEBI:23378"/>
    </ligand>
</feature>
<evidence type="ECO:0000256" key="1">
    <source>
        <dbReference type="ARBA" id="ARBA00010996"/>
    </source>
</evidence>
<evidence type="ECO:0000256" key="3">
    <source>
        <dbReference type="PIRSR" id="PIRSR603782-2"/>
    </source>
</evidence>
<comment type="similarity">
    <text evidence="1">Belongs to the SCO1/2 family.</text>
</comment>
<organism evidence="5 6">
    <name type="scientific">Saccharospirillum salsuginis</name>
    <dbReference type="NCBI Taxonomy" id="418750"/>
    <lineage>
        <taxon>Bacteria</taxon>
        <taxon>Pseudomonadati</taxon>
        <taxon>Pseudomonadota</taxon>
        <taxon>Gammaproteobacteria</taxon>
        <taxon>Oceanospirillales</taxon>
        <taxon>Saccharospirillaceae</taxon>
        <taxon>Saccharospirillum</taxon>
    </lineage>
</organism>
<dbReference type="InterPro" id="IPR003782">
    <property type="entry name" value="SCO1/SenC"/>
</dbReference>
<dbReference type="PANTHER" id="PTHR12151:SF25">
    <property type="entry name" value="LINALOOL DEHYDRATASE_ISOMERASE DOMAIN-CONTAINING PROTEIN"/>
    <property type="match status" value="1"/>
</dbReference>
<dbReference type="RefSeq" id="WP_189607823.1">
    <property type="nucleotide sequence ID" value="NZ_BMXR01000003.1"/>
</dbReference>
<evidence type="ECO:0000313" key="6">
    <source>
        <dbReference type="Proteomes" id="UP000626148"/>
    </source>
</evidence>
<feature type="transmembrane region" description="Helical" evidence="4">
    <location>
        <begin position="17"/>
        <end position="37"/>
    </location>
</feature>
<reference evidence="5" key="1">
    <citation type="journal article" date="2014" name="Int. J. Syst. Evol. Microbiol.">
        <title>Complete genome sequence of Corynebacterium casei LMG S-19264T (=DSM 44701T), isolated from a smear-ripened cheese.</title>
        <authorList>
            <consortium name="US DOE Joint Genome Institute (JGI-PGF)"/>
            <person name="Walter F."/>
            <person name="Albersmeier A."/>
            <person name="Kalinowski J."/>
            <person name="Ruckert C."/>
        </authorList>
    </citation>
    <scope>NUCLEOTIDE SEQUENCE</scope>
    <source>
        <strain evidence="5">KCTC 22169</strain>
    </source>
</reference>
<dbReference type="GO" id="GO:0046872">
    <property type="term" value="F:metal ion binding"/>
    <property type="evidence" value="ECO:0007669"/>
    <property type="project" value="UniProtKB-KW"/>
</dbReference>